<feature type="transmembrane region" description="Helical" evidence="6">
    <location>
        <begin position="102"/>
        <end position="122"/>
    </location>
</feature>
<dbReference type="PANTHER" id="PTHR31218">
    <property type="entry name" value="WAT1-RELATED PROTEIN"/>
    <property type="match status" value="1"/>
</dbReference>
<dbReference type="OrthoDB" id="1728340at2759"/>
<proteinExistence type="inferred from homology"/>
<evidence type="ECO:0000256" key="1">
    <source>
        <dbReference type="ARBA" id="ARBA00004141"/>
    </source>
</evidence>
<comment type="similarity">
    <text evidence="2 6">Belongs to the drug/metabolite transporter (DMT) superfamily. Plant drug/metabolite exporter (P-DME) (TC 2.A.7.4) family.</text>
</comment>
<evidence type="ECO:0000256" key="6">
    <source>
        <dbReference type="RuleBase" id="RU363077"/>
    </source>
</evidence>
<dbReference type="AlphaFoldDB" id="A0A1S3VAQ6"/>
<gene>
    <name evidence="9" type="primary">LOC106773235</name>
</gene>
<dbReference type="InterPro" id="IPR000620">
    <property type="entry name" value="EamA_dom"/>
</dbReference>
<feature type="transmembrane region" description="Helical" evidence="6">
    <location>
        <begin position="271"/>
        <end position="294"/>
    </location>
</feature>
<feature type="domain" description="EamA" evidence="7">
    <location>
        <begin position="181"/>
        <end position="319"/>
    </location>
</feature>
<feature type="transmembrane region" description="Helical" evidence="6">
    <location>
        <begin position="40"/>
        <end position="58"/>
    </location>
</feature>
<feature type="transmembrane region" description="Helical" evidence="6">
    <location>
        <begin position="244"/>
        <end position="264"/>
    </location>
</feature>
<protein>
    <recommendedName>
        <fullName evidence="6">WAT1-related protein</fullName>
    </recommendedName>
</protein>
<feature type="transmembrane region" description="Helical" evidence="6">
    <location>
        <begin position="12"/>
        <end position="34"/>
    </location>
</feature>
<accession>A0A1S3VAQ6</accession>
<feature type="transmembrane region" description="Helical" evidence="6">
    <location>
        <begin position="134"/>
        <end position="153"/>
    </location>
</feature>
<dbReference type="GO" id="GO:0016020">
    <property type="term" value="C:membrane"/>
    <property type="evidence" value="ECO:0007669"/>
    <property type="project" value="UniProtKB-SubCell"/>
</dbReference>
<dbReference type="Pfam" id="PF00892">
    <property type="entry name" value="EamA"/>
    <property type="match status" value="2"/>
</dbReference>
<evidence type="ECO:0000256" key="5">
    <source>
        <dbReference type="ARBA" id="ARBA00023136"/>
    </source>
</evidence>
<reference evidence="8" key="1">
    <citation type="journal article" date="2014" name="Nat. Commun.">
        <title>Genome sequence of mungbean and insights into evolution within Vigna species.</title>
        <authorList>
            <person name="Kang Y.J."/>
            <person name="Kim S.K."/>
            <person name="Kim M.Y."/>
            <person name="Lestari P."/>
            <person name="Kim K.H."/>
            <person name="Ha B.K."/>
            <person name="Jun T.H."/>
            <person name="Hwang W.J."/>
            <person name="Lee T."/>
            <person name="Lee J."/>
            <person name="Shim S."/>
            <person name="Yoon M.Y."/>
            <person name="Jang Y.E."/>
            <person name="Han K.S."/>
            <person name="Taeprayoon P."/>
            <person name="Yoon N."/>
            <person name="Somta P."/>
            <person name="Tanya P."/>
            <person name="Kim K.S."/>
            <person name="Gwag J.G."/>
            <person name="Moon J.K."/>
            <person name="Lee Y.H."/>
            <person name="Park B.S."/>
            <person name="Bombarely A."/>
            <person name="Doyle J.J."/>
            <person name="Jackson S.A."/>
            <person name="Schafleitner R."/>
            <person name="Srinives P."/>
            <person name="Varshney R.K."/>
            <person name="Lee S.H."/>
        </authorList>
    </citation>
    <scope>NUCLEOTIDE SEQUENCE [LARGE SCALE GENOMIC DNA]</scope>
    <source>
        <strain evidence="8">cv. VC1973A</strain>
    </source>
</reference>
<dbReference type="GeneID" id="106773235"/>
<keyword evidence="8" id="KW-1185">Reference proteome</keyword>
<reference evidence="9" key="2">
    <citation type="submission" date="2025-08" db="UniProtKB">
        <authorList>
            <consortium name="RefSeq"/>
        </authorList>
    </citation>
    <scope>IDENTIFICATION</scope>
    <source>
        <tissue evidence="9">Leaf</tissue>
    </source>
</reference>
<feature type="transmembrane region" description="Helical" evidence="6">
    <location>
        <begin position="179"/>
        <end position="201"/>
    </location>
</feature>
<evidence type="ECO:0000256" key="2">
    <source>
        <dbReference type="ARBA" id="ARBA00007635"/>
    </source>
</evidence>
<dbReference type="InterPro" id="IPR030184">
    <property type="entry name" value="WAT1-related"/>
</dbReference>
<feature type="transmembrane region" description="Helical" evidence="6">
    <location>
        <begin position="70"/>
        <end position="90"/>
    </location>
</feature>
<dbReference type="KEGG" id="vra:106773235"/>
<keyword evidence="3 6" id="KW-0812">Transmembrane</keyword>
<keyword evidence="5 6" id="KW-0472">Membrane</keyword>
<dbReference type="RefSeq" id="XP_014515431.1">
    <property type="nucleotide sequence ID" value="XM_014659945.2"/>
</dbReference>
<organism evidence="8 9">
    <name type="scientific">Vigna radiata var. radiata</name>
    <name type="common">Mung bean</name>
    <name type="synonym">Phaseolus aureus</name>
    <dbReference type="NCBI Taxonomy" id="3916"/>
    <lineage>
        <taxon>Eukaryota</taxon>
        <taxon>Viridiplantae</taxon>
        <taxon>Streptophyta</taxon>
        <taxon>Embryophyta</taxon>
        <taxon>Tracheophyta</taxon>
        <taxon>Spermatophyta</taxon>
        <taxon>Magnoliopsida</taxon>
        <taxon>eudicotyledons</taxon>
        <taxon>Gunneridae</taxon>
        <taxon>Pentapetalae</taxon>
        <taxon>rosids</taxon>
        <taxon>fabids</taxon>
        <taxon>Fabales</taxon>
        <taxon>Fabaceae</taxon>
        <taxon>Papilionoideae</taxon>
        <taxon>50 kb inversion clade</taxon>
        <taxon>NPAAA clade</taxon>
        <taxon>indigoferoid/millettioid clade</taxon>
        <taxon>Phaseoleae</taxon>
        <taxon>Vigna</taxon>
    </lineage>
</organism>
<dbReference type="InterPro" id="IPR037185">
    <property type="entry name" value="EmrE-like"/>
</dbReference>
<name>A0A1S3VAQ6_VIGRR</name>
<sequence length="369" mass="40296">MGWLRSYLPVMGMVLNQIIYAGVSLSTSLVYSAGMSPRVFVVYRHVLATIVIAPIAYFSRRNSGSYYLNLKSFSWIFLISFIGIVLNQNFFSEGLYLTNSSVASAFVNLVPAVTFVIASCAGMEKVNIRSWRTIAKIVGTVICVSGAMSIALLKGPKLLNAENLPPKSITMASSEADSWFLGCLFLTACCCSWSIWLILMVPASKSHPDPLSFSAWMCFMATLQSTLVALLLEQDPHAWKINSLLEFGSAIYAGVMGSAVTFFIQTWCISVAGPLFSAMFKPLMAVIVTILAPLLLHEQVYFGSLIGSIAVIIGLYIVLWGKAEEVVVVNVKTDSESMLNHTEEIKISIASSKTNLEEPFLSPHSPSHN</sequence>
<feature type="transmembrane region" description="Helical" evidence="6">
    <location>
        <begin position="300"/>
        <end position="319"/>
    </location>
</feature>
<dbReference type="SUPFAM" id="SSF103481">
    <property type="entry name" value="Multidrug resistance efflux transporter EmrE"/>
    <property type="match status" value="2"/>
</dbReference>
<comment type="subcellular location">
    <subcellularLocation>
        <location evidence="1 6">Membrane</location>
        <topology evidence="1 6">Multi-pass membrane protein</topology>
    </subcellularLocation>
</comment>
<evidence type="ECO:0000313" key="8">
    <source>
        <dbReference type="Proteomes" id="UP000087766"/>
    </source>
</evidence>
<keyword evidence="4 6" id="KW-1133">Transmembrane helix</keyword>
<evidence type="ECO:0000256" key="4">
    <source>
        <dbReference type="ARBA" id="ARBA00022989"/>
    </source>
</evidence>
<dbReference type="GO" id="GO:0022857">
    <property type="term" value="F:transmembrane transporter activity"/>
    <property type="evidence" value="ECO:0007669"/>
    <property type="project" value="InterPro"/>
</dbReference>
<dbReference type="Proteomes" id="UP000087766">
    <property type="component" value="Chromosome 9"/>
</dbReference>
<feature type="transmembrane region" description="Helical" evidence="6">
    <location>
        <begin position="213"/>
        <end position="232"/>
    </location>
</feature>
<evidence type="ECO:0000313" key="9">
    <source>
        <dbReference type="RefSeq" id="XP_014515431.1"/>
    </source>
</evidence>
<evidence type="ECO:0000259" key="7">
    <source>
        <dbReference type="Pfam" id="PF00892"/>
    </source>
</evidence>
<feature type="domain" description="EamA" evidence="7">
    <location>
        <begin position="12"/>
        <end position="145"/>
    </location>
</feature>
<evidence type="ECO:0000256" key="3">
    <source>
        <dbReference type="ARBA" id="ARBA00022692"/>
    </source>
</evidence>